<sequence length="450" mass="52310">MTLCSRLLINTILHECHDRIYSGHLFEYRTLEKVKNCAWWPTWRKETIEYCHTCDRCQNTNRSIGTEFGLMIHIQKPKSPLKVVQMDWVTALPPSVERSYDDCLVIVDRYSKTPILLPCHNDETAMDTTLLIWNRAIPHTGLFKNSVSDRDPKFTSALWTNLHRFLGTKLSFSTEYHPQTDGLAERMIQTLMDIIRIFCAYELKFKDSDGFTHDWCTLIPELELEYKTSAHSSTAQTPAILEKRCNPRLPEDTLRKDSIEIHPTASIFKLMLDIVKHHAKQSIDDALKYAKQKWDKSNKVPDLKVGDLALVSTLNLNNIKSPKELKDSYVGPFVIVSLHGTNAVQVEWNGKLENKHPTFTVSLIKPYQPAEKELFPLRNPAPLTVPPVEQSEDKKMKKVIKERRLRGKNKTEYLLRYRNPVHEDEWLAESEIPESDKLLRIFRHERRPKA</sequence>
<dbReference type="EMBL" id="AVOT02032051">
    <property type="protein sequence ID" value="MBW0525761.1"/>
    <property type="molecule type" value="Genomic_DNA"/>
</dbReference>
<dbReference type="GO" id="GO:0005634">
    <property type="term" value="C:nucleus"/>
    <property type="evidence" value="ECO:0007669"/>
    <property type="project" value="UniProtKB-ARBA"/>
</dbReference>
<dbReference type="PANTHER" id="PTHR37984:SF15">
    <property type="entry name" value="INTEGRASE CATALYTIC DOMAIN-CONTAINING PROTEIN"/>
    <property type="match status" value="1"/>
</dbReference>
<dbReference type="PANTHER" id="PTHR37984">
    <property type="entry name" value="PROTEIN CBG26694"/>
    <property type="match status" value="1"/>
</dbReference>
<dbReference type="InterPro" id="IPR036397">
    <property type="entry name" value="RNaseH_sf"/>
</dbReference>
<dbReference type="SUPFAM" id="SSF53098">
    <property type="entry name" value="Ribonuclease H-like"/>
    <property type="match status" value="1"/>
</dbReference>
<evidence type="ECO:0000313" key="3">
    <source>
        <dbReference type="EMBL" id="MBW0525761.1"/>
    </source>
</evidence>
<evidence type="ECO:0000256" key="1">
    <source>
        <dbReference type="ARBA" id="ARBA00022884"/>
    </source>
</evidence>
<keyword evidence="4" id="KW-1185">Reference proteome</keyword>
<dbReference type="OrthoDB" id="3268967at2759"/>
<proteinExistence type="predicted"/>
<name>A0A9Q3I192_9BASI</name>
<dbReference type="InterPro" id="IPR041588">
    <property type="entry name" value="Integrase_H2C2"/>
</dbReference>
<evidence type="ECO:0000259" key="2">
    <source>
        <dbReference type="PROSITE" id="PS50994"/>
    </source>
</evidence>
<dbReference type="Pfam" id="PF00665">
    <property type="entry name" value="rve"/>
    <property type="match status" value="1"/>
</dbReference>
<evidence type="ECO:0000313" key="4">
    <source>
        <dbReference type="Proteomes" id="UP000765509"/>
    </source>
</evidence>
<dbReference type="AlphaFoldDB" id="A0A9Q3I192"/>
<dbReference type="GO" id="GO:0015074">
    <property type="term" value="P:DNA integration"/>
    <property type="evidence" value="ECO:0007669"/>
    <property type="project" value="InterPro"/>
</dbReference>
<dbReference type="Gene3D" id="3.30.420.10">
    <property type="entry name" value="Ribonuclease H-like superfamily/Ribonuclease H"/>
    <property type="match status" value="1"/>
</dbReference>
<protein>
    <recommendedName>
        <fullName evidence="2">Integrase catalytic domain-containing protein</fullName>
    </recommendedName>
</protein>
<dbReference type="Pfam" id="PF17921">
    <property type="entry name" value="Integrase_H2C2"/>
    <property type="match status" value="1"/>
</dbReference>
<gene>
    <name evidence="3" type="ORF">O181_065476</name>
</gene>
<dbReference type="GO" id="GO:0003723">
    <property type="term" value="F:RNA binding"/>
    <property type="evidence" value="ECO:0007669"/>
    <property type="project" value="UniProtKB-KW"/>
</dbReference>
<reference evidence="3" key="1">
    <citation type="submission" date="2021-03" db="EMBL/GenBank/DDBJ databases">
        <title>Draft genome sequence of rust myrtle Austropuccinia psidii MF-1, a brazilian biotype.</title>
        <authorList>
            <person name="Quecine M.C."/>
            <person name="Pachon D.M.R."/>
            <person name="Bonatelli M.L."/>
            <person name="Correr F.H."/>
            <person name="Franceschini L.M."/>
            <person name="Leite T.F."/>
            <person name="Margarido G.R.A."/>
            <person name="Almeida C.A."/>
            <person name="Ferrarezi J.A."/>
            <person name="Labate C.A."/>
        </authorList>
    </citation>
    <scope>NUCLEOTIDE SEQUENCE</scope>
    <source>
        <strain evidence="3">MF-1</strain>
    </source>
</reference>
<dbReference type="InterPro" id="IPR012337">
    <property type="entry name" value="RNaseH-like_sf"/>
</dbReference>
<dbReference type="InterPro" id="IPR001584">
    <property type="entry name" value="Integrase_cat-core"/>
</dbReference>
<dbReference type="InterPro" id="IPR050951">
    <property type="entry name" value="Retrovirus_Pol_polyprotein"/>
</dbReference>
<dbReference type="Gene3D" id="1.10.340.70">
    <property type="match status" value="1"/>
</dbReference>
<feature type="domain" description="Integrase catalytic" evidence="2">
    <location>
        <begin position="76"/>
        <end position="246"/>
    </location>
</feature>
<accession>A0A9Q3I192</accession>
<dbReference type="Proteomes" id="UP000765509">
    <property type="component" value="Unassembled WGS sequence"/>
</dbReference>
<keyword evidence="1" id="KW-0694">RNA-binding</keyword>
<comment type="caution">
    <text evidence="3">The sequence shown here is derived from an EMBL/GenBank/DDBJ whole genome shotgun (WGS) entry which is preliminary data.</text>
</comment>
<organism evidence="3 4">
    <name type="scientific">Austropuccinia psidii MF-1</name>
    <dbReference type="NCBI Taxonomy" id="1389203"/>
    <lineage>
        <taxon>Eukaryota</taxon>
        <taxon>Fungi</taxon>
        <taxon>Dikarya</taxon>
        <taxon>Basidiomycota</taxon>
        <taxon>Pucciniomycotina</taxon>
        <taxon>Pucciniomycetes</taxon>
        <taxon>Pucciniales</taxon>
        <taxon>Sphaerophragmiaceae</taxon>
        <taxon>Austropuccinia</taxon>
    </lineage>
</organism>
<dbReference type="PROSITE" id="PS50994">
    <property type="entry name" value="INTEGRASE"/>
    <property type="match status" value="1"/>
</dbReference>